<dbReference type="AlphaFoldDB" id="A0A1G9Y5E9"/>
<feature type="transmembrane region" description="Helical" evidence="1">
    <location>
        <begin position="127"/>
        <end position="149"/>
    </location>
</feature>
<feature type="transmembrane region" description="Helical" evidence="1">
    <location>
        <begin position="94"/>
        <end position="115"/>
    </location>
</feature>
<gene>
    <name evidence="2" type="ORF">SAMN05216544_1695</name>
</gene>
<dbReference type="InterPro" id="IPR005325">
    <property type="entry name" value="DUF308_memb"/>
</dbReference>
<dbReference type="GO" id="GO:0005886">
    <property type="term" value="C:plasma membrane"/>
    <property type="evidence" value="ECO:0007669"/>
    <property type="project" value="TreeGrafter"/>
</dbReference>
<dbReference type="RefSeq" id="WP_074521761.1">
    <property type="nucleotide sequence ID" value="NZ_FNHZ01000005.1"/>
</dbReference>
<feature type="transmembrane region" description="Helical" evidence="1">
    <location>
        <begin position="66"/>
        <end position="88"/>
    </location>
</feature>
<proteinExistence type="predicted"/>
<evidence type="ECO:0000313" key="3">
    <source>
        <dbReference type="Proteomes" id="UP000187651"/>
    </source>
</evidence>
<dbReference type="PANTHER" id="PTHR34989:SF1">
    <property type="entry name" value="PROTEIN HDED"/>
    <property type="match status" value="1"/>
</dbReference>
<reference evidence="3" key="1">
    <citation type="submission" date="2016-10" db="EMBL/GenBank/DDBJ databases">
        <authorList>
            <person name="Varghese N."/>
            <person name="Submissions S."/>
        </authorList>
    </citation>
    <scope>NUCLEOTIDE SEQUENCE [LARGE SCALE GENOMIC DNA]</scope>
    <source>
        <strain evidence="3">M83</strain>
    </source>
</reference>
<dbReference type="Proteomes" id="UP000187651">
    <property type="component" value="Unassembled WGS sequence"/>
</dbReference>
<keyword evidence="3" id="KW-1185">Reference proteome</keyword>
<evidence type="ECO:0000313" key="2">
    <source>
        <dbReference type="EMBL" id="SDN04268.1"/>
    </source>
</evidence>
<feature type="transmembrane region" description="Helical" evidence="1">
    <location>
        <begin position="12"/>
        <end position="31"/>
    </location>
</feature>
<keyword evidence="1" id="KW-0472">Membrane</keyword>
<feature type="transmembrane region" description="Helical" evidence="1">
    <location>
        <begin position="37"/>
        <end position="54"/>
    </location>
</feature>
<feature type="transmembrane region" description="Helical" evidence="1">
    <location>
        <begin position="155"/>
        <end position="175"/>
    </location>
</feature>
<keyword evidence="1" id="KW-0812">Transmembrane</keyword>
<dbReference type="EMBL" id="FNHZ01000005">
    <property type="protein sequence ID" value="SDN04268.1"/>
    <property type="molecule type" value="Genomic_DNA"/>
</dbReference>
<evidence type="ECO:0000256" key="1">
    <source>
        <dbReference type="SAM" id="Phobius"/>
    </source>
</evidence>
<dbReference type="OrthoDB" id="2087796at2"/>
<protein>
    <submittedName>
        <fullName evidence="2">Uncharacterized membrane protein HdeD, DUF308 family</fullName>
    </submittedName>
</protein>
<dbReference type="InterPro" id="IPR052712">
    <property type="entry name" value="Acid_resist_chaperone_HdeD"/>
</dbReference>
<dbReference type="Pfam" id="PF03729">
    <property type="entry name" value="DUF308"/>
    <property type="match status" value="2"/>
</dbReference>
<keyword evidence="1" id="KW-1133">Transmembrane helix</keyword>
<accession>A0A1G9Y5E9</accession>
<name>A0A1G9Y5E9_9FIRM</name>
<sequence>MDKILQKIKTVINEIILLSIALIVVGVYLIIEPMGAQIVICRIFGALFLVWGVLRVITYFRTDKSVIFASFGLVQGLTLIFLGLFFIINPVEIAAFFGIILSIVVMINGVLMIQYAIELKRLNSPSWWLEILSGILMLVLGVVALVNPFATSATLMVFIGVILIYEGIVNLVSVLRITSIAKQVEYEVKDAVNKVKDEFRPN</sequence>
<dbReference type="PANTHER" id="PTHR34989">
    <property type="entry name" value="PROTEIN HDED"/>
    <property type="match status" value="1"/>
</dbReference>
<organism evidence="2 3">
    <name type="scientific">Lachnospira pectinoschiza</name>
    <dbReference type="NCBI Taxonomy" id="28052"/>
    <lineage>
        <taxon>Bacteria</taxon>
        <taxon>Bacillati</taxon>
        <taxon>Bacillota</taxon>
        <taxon>Clostridia</taxon>
        <taxon>Lachnospirales</taxon>
        <taxon>Lachnospiraceae</taxon>
        <taxon>Lachnospira</taxon>
    </lineage>
</organism>